<dbReference type="SUPFAM" id="SSF56672">
    <property type="entry name" value="DNA/RNA polymerases"/>
    <property type="match status" value="1"/>
</dbReference>
<dbReference type="Gene3D" id="3.10.10.10">
    <property type="entry name" value="HIV Type 1 Reverse Transcriptase, subunit A, domain 1"/>
    <property type="match status" value="1"/>
</dbReference>
<reference evidence="1" key="1">
    <citation type="submission" date="2020-08" db="EMBL/GenBank/DDBJ databases">
        <title>Multicomponent nature underlies the extraordinary mechanical properties of spider dragline silk.</title>
        <authorList>
            <person name="Kono N."/>
            <person name="Nakamura H."/>
            <person name="Mori M."/>
            <person name="Yoshida Y."/>
            <person name="Ohtoshi R."/>
            <person name="Malay A.D."/>
            <person name="Moran D.A.P."/>
            <person name="Tomita M."/>
            <person name="Numata K."/>
            <person name="Arakawa K."/>
        </authorList>
    </citation>
    <scope>NUCLEOTIDE SEQUENCE</scope>
</reference>
<gene>
    <name evidence="1" type="primary">Tf2-1_3</name>
    <name evidence="1" type="ORF">TNCV_1168321</name>
</gene>
<dbReference type="EMBL" id="BMAU01021358">
    <property type="protein sequence ID" value="GFY21688.1"/>
    <property type="molecule type" value="Genomic_DNA"/>
</dbReference>
<comment type="caution">
    <text evidence="1">The sequence shown here is derived from an EMBL/GenBank/DDBJ whole genome shotgun (WGS) entry which is preliminary data.</text>
</comment>
<dbReference type="PANTHER" id="PTHR24559">
    <property type="entry name" value="TRANSPOSON TY3-I GAG-POL POLYPROTEIN"/>
    <property type="match status" value="1"/>
</dbReference>
<dbReference type="GO" id="GO:0071897">
    <property type="term" value="P:DNA biosynthetic process"/>
    <property type="evidence" value="ECO:0007669"/>
    <property type="project" value="UniProtKB-ARBA"/>
</dbReference>
<dbReference type="InterPro" id="IPR053134">
    <property type="entry name" value="RNA-dir_DNA_polymerase"/>
</dbReference>
<protein>
    <submittedName>
        <fullName evidence="1">Retrotransposable element Tf2 155 kDa protein type 1</fullName>
    </submittedName>
</protein>
<accession>A0A8X6T1R4</accession>
<evidence type="ECO:0000313" key="1">
    <source>
        <dbReference type="EMBL" id="GFY21688.1"/>
    </source>
</evidence>
<dbReference type="InterPro" id="IPR043128">
    <property type="entry name" value="Rev_trsase/Diguanyl_cyclase"/>
</dbReference>
<evidence type="ECO:0000313" key="2">
    <source>
        <dbReference type="Proteomes" id="UP000887159"/>
    </source>
</evidence>
<dbReference type="PANTHER" id="PTHR24559:SF444">
    <property type="entry name" value="REVERSE TRANSCRIPTASE DOMAIN-CONTAINING PROTEIN"/>
    <property type="match status" value="1"/>
</dbReference>
<dbReference type="Gene3D" id="3.30.70.270">
    <property type="match status" value="1"/>
</dbReference>
<name>A0A8X6T1R4_TRICX</name>
<dbReference type="AlphaFoldDB" id="A0A8X6T1R4"/>
<dbReference type="Proteomes" id="UP000887159">
    <property type="component" value="Unassembled WGS sequence"/>
</dbReference>
<proteinExistence type="predicted"/>
<keyword evidence="2" id="KW-1185">Reference proteome</keyword>
<sequence length="108" mass="12410">MAPEKLKLAKKEFEFTLEQGIYRPSNSPWASSLHLVRKKTGDCGDYRAWNAVTQPDRYPIPHLHDFSHNLYGCTIFSTLYLERAYHQIPVEPSDIEKLSSAHLSVCMS</sequence>
<organism evidence="1 2">
    <name type="scientific">Trichonephila clavipes</name>
    <name type="common">Golden silk orbweaver</name>
    <name type="synonym">Nephila clavipes</name>
    <dbReference type="NCBI Taxonomy" id="2585209"/>
    <lineage>
        <taxon>Eukaryota</taxon>
        <taxon>Metazoa</taxon>
        <taxon>Ecdysozoa</taxon>
        <taxon>Arthropoda</taxon>
        <taxon>Chelicerata</taxon>
        <taxon>Arachnida</taxon>
        <taxon>Araneae</taxon>
        <taxon>Araneomorphae</taxon>
        <taxon>Entelegynae</taxon>
        <taxon>Araneoidea</taxon>
        <taxon>Nephilidae</taxon>
        <taxon>Trichonephila</taxon>
    </lineage>
</organism>
<dbReference type="InterPro" id="IPR043502">
    <property type="entry name" value="DNA/RNA_pol_sf"/>
</dbReference>